<organism evidence="1 2">
    <name type="scientific">Escherichia coli</name>
    <dbReference type="NCBI Taxonomy" id="562"/>
    <lineage>
        <taxon>Bacteria</taxon>
        <taxon>Pseudomonadati</taxon>
        <taxon>Pseudomonadota</taxon>
        <taxon>Gammaproteobacteria</taxon>
        <taxon>Enterobacterales</taxon>
        <taxon>Enterobacteriaceae</taxon>
        <taxon>Escherichia</taxon>
    </lineage>
</organism>
<reference evidence="1 2" key="1">
    <citation type="submission" date="2018-06" db="EMBL/GenBank/DDBJ databases">
        <authorList>
            <consortium name="Pathogen Informatics"/>
            <person name="Doyle S."/>
        </authorList>
    </citation>
    <scope>NUCLEOTIDE SEQUENCE [LARGE SCALE GENOMIC DNA]</scope>
    <source>
        <strain evidence="1 2">NCTC8009</strain>
    </source>
</reference>
<dbReference type="EMBL" id="UARW01000005">
    <property type="protein sequence ID" value="SPW71100.1"/>
    <property type="molecule type" value="Genomic_DNA"/>
</dbReference>
<name>A0A2X1LFD3_ECOLX</name>
<gene>
    <name evidence="1" type="ORF">NCTC8009_00380</name>
</gene>
<dbReference type="Proteomes" id="UP000250991">
    <property type="component" value="Unassembled WGS sequence"/>
</dbReference>
<protein>
    <submittedName>
        <fullName evidence="1">Uncharacterized protein</fullName>
    </submittedName>
</protein>
<evidence type="ECO:0000313" key="2">
    <source>
        <dbReference type="Proteomes" id="UP000250991"/>
    </source>
</evidence>
<dbReference type="AlphaFoldDB" id="A0A2X1LFD3"/>
<accession>A0A2X1LFD3</accession>
<proteinExistence type="predicted"/>
<sequence length="38" mass="4124">MAFVSARIASKSGFAMMAGSGNWEKVNSRHDLLPQRDG</sequence>
<evidence type="ECO:0000313" key="1">
    <source>
        <dbReference type="EMBL" id="SPW71100.1"/>
    </source>
</evidence>